<sequence length="285" mass="33507">MRYNKHKAYLLIAYLIASSLYAAYAFDNNKNYFNDTERGWFWGEINSQEDEEKKEEQKKQPKNENNIVFDGKEYKTIPSKTSIPWSILDKLHPDEIANLETQTKNISVMYPTQENVLEYKKLQHFISNKAMGFTDTNYFVAKQDPEISNWASQTSMNSRLVISAKRNDLWEKQKNVIFEHSKNMIILVATLPTCPFCKQQMPLLKDFENEFGIEFKEVDISTNKEFAINYQVQKTPDLFLLYRDKNNEPLLTRFGNGLHTIQDLKQGVLASLFTFKKIPQDYLEY</sequence>
<dbReference type="CDD" id="cd02947">
    <property type="entry name" value="TRX_family"/>
    <property type="match status" value="1"/>
</dbReference>
<keyword evidence="1" id="KW-0732">Signal</keyword>
<dbReference type="RefSeq" id="WP_046995921.1">
    <property type="nucleotide sequence ID" value="NZ_JAIQ01000008.1"/>
</dbReference>
<feature type="chain" id="PRO_5002578179" description="Thioredoxin domain-containing protein" evidence="1">
    <location>
        <begin position="23"/>
        <end position="285"/>
    </location>
</feature>
<dbReference type="PROSITE" id="PS51352">
    <property type="entry name" value="THIOREDOXIN_2"/>
    <property type="match status" value="1"/>
</dbReference>
<reference evidence="3 4" key="1">
    <citation type="submission" date="2014-01" db="EMBL/GenBank/DDBJ databases">
        <title>Development of a Comparative Genomic Fingerprinting Assay for High Resolution Genotyping of Arcobacter butzleri.</title>
        <authorList>
            <person name="Webb A.L."/>
            <person name="Inglis G.D."/>
            <person name="Kruczkiewicz P."/>
            <person name="Selinger L.B."/>
            <person name="Taboada E.N."/>
        </authorList>
    </citation>
    <scope>NUCLEOTIDE SEQUENCE [LARGE SCALE GENOMIC DNA]</scope>
    <source>
        <strain evidence="3 4">L348</strain>
    </source>
</reference>
<dbReference type="Proteomes" id="UP000035514">
    <property type="component" value="Unassembled WGS sequence"/>
</dbReference>
<proteinExistence type="predicted"/>
<feature type="signal peptide" evidence="1">
    <location>
        <begin position="1"/>
        <end position="22"/>
    </location>
</feature>
<evidence type="ECO:0000313" key="4">
    <source>
        <dbReference type="Proteomes" id="UP000035514"/>
    </source>
</evidence>
<dbReference type="EMBL" id="JAIQ01000008">
    <property type="protein sequence ID" value="KLE02747.1"/>
    <property type="molecule type" value="Genomic_DNA"/>
</dbReference>
<protein>
    <recommendedName>
        <fullName evidence="2">Thioredoxin domain-containing protein</fullName>
    </recommendedName>
</protein>
<dbReference type="PATRIC" id="fig|1447256.3.peg.14"/>
<evidence type="ECO:0000256" key="1">
    <source>
        <dbReference type="SAM" id="SignalP"/>
    </source>
</evidence>
<accession>A0A0G9K883</accession>
<evidence type="ECO:0000259" key="2">
    <source>
        <dbReference type="PROSITE" id="PS51352"/>
    </source>
</evidence>
<dbReference type="AlphaFoldDB" id="A0A0G9K883"/>
<dbReference type="InterPro" id="IPR036249">
    <property type="entry name" value="Thioredoxin-like_sf"/>
</dbReference>
<dbReference type="Pfam" id="PF13728">
    <property type="entry name" value="TraF"/>
    <property type="match status" value="1"/>
</dbReference>
<organism evidence="3 4">
    <name type="scientific">Aliarcobacter butzleri L348</name>
    <dbReference type="NCBI Taxonomy" id="1447256"/>
    <lineage>
        <taxon>Bacteria</taxon>
        <taxon>Pseudomonadati</taxon>
        <taxon>Campylobacterota</taxon>
        <taxon>Epsilonproteobacteria</taxon>
        <taxon>Campylobacterales</taxon>
        <taxon>Arcobacteraceae</taxon>
        <taxon>Aliarcobacter</taxon>
    </lineage>
</organism>
<dbReference type="Gene3D" id="3.40.30.10">
    <property type="entry name" value="Glutaredoxin"/>
    <property type="match status" value="1"/>
</dbReference>
<evidence type="ECO:0000313" key="3">
    <source>
        <dbReference type="EMBL" id="KLE02747.1"/>
    </source>
</evidence>
<name>A0A0G9K883_9BACT</name>
<gene>
    <name evidence="3" type="ORF">AA20_00080</name>
</gene>
<dbReference type="InterPro" id="IPR039555">
    <property type="entry name" value="TraF/TrbB"/>
</dbReference>
<dbReference type="InterPro" id="IPR013766">
    <property type="entry name" value="Thioredoxin_domain"/>
</dbReference>
<dbReference type="SUPFAM" id="SSF52833">
    <property type="entry name" value="Thioredoxin-like"/>
    <property type="match status" value="1"/>
</dbReference>
<comment type="caution">
    <text evidence="3">The sequence shown here is derived from an EMBL/GenBank/DDBJ whole genome shotgun (WGS) entry which is preliminary data.</text>
</comment>
<feature type="domain" description="Thioredoxin" evidence="2">
    <location>
        <begin position="138"/>
        <end position="274"/>
    </location>
</feature>